<name>A0ABS9ZT31_9SPHI</name>
<keyword evidence="6" id="KW-0032">Aminotransferase</keyword>
<keyword evidence="4" id="KW-0663">Pyridoxal phosphate</keyword>
<dbReference type="InterPro" id="IPR004839">
    <property type="entry name" value="Aminotransferase_I/II_large"/>
</dbReference>
<dbReference type="EMBL" id="JALGBH010000001">
    <property type="protein sequence ID" value="MCJ0741755.1"/>
    <property type="molecule type" value="Genomic_DNA"/>
</dbReference>
<evidence type="ECO:0000256" key="1">
    <source>
        <dbReference type="ARBA" id="ARBA00001933"/>
    </source>
</evidence>
<dbReference type="InterPro" id="IPR015422">
    <property type="entry name" value="PyrdxlP-dep_Trfase_small"/>
</dbReference>
<dbReference type="Pfam" id="PF00155">
    <property type="entry name" value="Aminotran_1_2"/>
    <property type="match status" value="1"/>
</dbReference>
<dbReference type="RefSeq" id="WP_243359191.1">
    <property type="nucleotide sequence ID" value="NZ_JALGBH010000001.1"/>
</dbReference>
<dbReference type="InterPro" id="IPR050087">
    <property type="entry name" value="AON_synthase_class-II"/>
</dbReference>
<evidence type="ECO:0000313" key="7">
    <source>
        <dbReference type="Proteomes" id="UP001165460"/>
    </source>
</evidence>
<evidence type="ECO:0000313" key="6">
    <source>
        <dbReference type="EMBL" id="MCJ0741755.1"/>
    </source>
</evidence>
<dbReference type="Gene3D" id="3.90.1150.10">
    <property type="entry name" value="Aspartate Aminotransferase, domain 1"/>
    <property type="match status" value="1"/>
</dbReference>
<dbReference type="InterPro" id="IPR015424">
    <property type="entry name" value="PyrdxlP-dep_Trfase"/>
</dbReference>
<keyword evidence="7" id="KW-1185">Reference proteome</keyword>
<comment type="cofactor">
    <cofactor evidence="1">
        <name>pyridoxal 5'-phosphate</name>
        <dbReference type="ChEBI" id="CHEBI:597326"/>
    </cofactor>
</comment>
<feature type="domain" description="Aminotransferase class I/classII large" evidence="5">
    <location>
        <begin position="128"/>
        <end position="347"/>
    </location>
</feature>
<evidence type="ECO:0000259" key="5">
    <source>
        <dbReference type="Pfam" id="PF00155"/>
    </source>
</evidence>
<protein>
    <submittedName>
        <fullName evidence="6">Aminotransferase class I/II-fold pyridoxal phosphate-dependent enzyme</fullName>
    </submittedName>
</protein>
<proteinExistence type="inferred from homology"/>
<organism evidence="6 7">
    <name type="scientific">Pedobacter montanisoli</name>
    <dbReference type="NCBI Taxonomy" id="2923277"/>
    <lineage>
        <taxon>Bacteria</taxon>
        <taxon>Pseudomonadati</taxon>
        <taxon>Bacteroidota</taxon>
        <taxon>Sphingobacteriia</taxon>
        <taxon>Sphingobacteriales</taxon>
        <taxon>Sphingobacteriaceae</taxon>
        <taxon>Pedobacter</taxon>
    </lineage>
</organism>
<dbReference type="PANTHER" id="PTHR13693:SF77">
    <property type="entry name" value="8-AMINO-7-OXONONANOATE SYNTHASE"/>
    <property type="match status" value="1"/>
</dbReference>
<sequence length="350" mass="38796">MNIEDKFKNLNKALAPSIEIEGKNYLYFGGTAYLGIPQNTSFIKLFIEGIKKYGLNNGTSRGNNVQLGIYNEFEAFTASKYGTESALVSSSGYLAAKLTVAHFANRGTLRYAPATHPSLWINGDPGVQGTFTQWTEDLLREINQSKQQKWVLVSNSINNLWPEIYDFSFISKINPGKEVILIVDDSHGIGVLNEGSSVLKSVPQTDHVQVLLVASMAKALGVDAGLILGPQRLIEELKQTDEFIGASPSSAAGLYAFMHAGDIYGQSYEQLMLLNKEVSLFLETSNWHFAKDFPVFLYKGEDLEKKLLKNNILVSSFPYPTTSSPVINRIIICSWHSKQQIEQLKSALKS</sequence>
<evidence type="ECO:0000256" key="4">
    <source>
        <dbReference type="ARBA" id="ARBA00022898"/>
    </source>
</evidence>
<comment type="similarity">
    <text evidence="2">Belongs to the class-II pyridoxal-phosphate-dependent aminotransferase family. BioF subfamily.</text>
</comment>
<comment type="caution">
    <text evidence="6">The sequence shown here is derived from an EMBL/GenBank/DDBJ whole genome shotgun (WGS) entry which is preliminary data.</text>
</comment>
<dbReference type="GO" id="GO:0008483">
    <property type="term" value="F:transaminase activity"/>
    <property type="evidence" value="ECO:0007669"/>
    <property type="project" value="UniProtKB-KW"/>
</dbReference>
<dbReference type="Proteomes" id="UP001165460">
    <property type="component" value="Unassembled WGS sequence"/>
</dbReference>
<gene>
    <name evidence="6" type="ORF">MMF97_03450</name>
</gene>
<evidence type="ECO:0000256" key="2">
    <source>
        <dbReference type="ARBA" id="ARBA00010008"/>
    </source>
</evidence>
<reference evidence="6" key="1">
    <citation type="submission" date="2022-03" db="EMBL/GenBank/DDBJ databases">
        <authorList>
            <person name="Woo C.Y."/>
        </authorList>
    </citation>
    <scope>NUCLEOTIDE SEQUENCE</scope>
    <source>
        <strain evidence="6">CYS-01</strain>
    </source>
</reference>
<keyword evidence="3" id="KW-0808">Transferase</keyword>
<dbReference type="InterPro" id="IPR015421">
    <property type="entry name" value="PyrdxlP-dep_Trfase_major"/>
</dbReference>
<accession>A0ABS9ZT31</accession>
<evidence type="ECO:0000256" key="3">
    <source>
        <dbReference type="ARBA" id="ARBA00022679"/>
    </source>
</evidence>
<dbReference type="SUPFAM" id="SSF53383">
    <property type="entry name" value="PLP-dependent transferases"/>
    <property type="match status" value="1"/>
</dbReference>
<dbReference type="PANTHER" id="PTHR13693">
    <property type="entry name" value="CLASS II AMINOTRANSFERASE/8-AMINO-7-OXONONANOATE SYNTHASE"/>
    <property type="match status" value="1"/>
</dbReference>
<dbReference type="Gene3D" id="3.40.640.10">
    <property type="entry name" value="Type I PLP-dependent aspartate aminotransferase-like (Major domain)"/>
    <property type="match status" value="1"/>
</dbReference>